<gene>
    <name evidence="4" type="ORF">EL17_06565</name>
</gene>
<organism evidence="4 5">
    <name type="scientific">Anditalea andensis</name>
    <dbReference type="NCBI Taxonomy" id="1048983"/>
    <lineage>
        <taxon>Bacteria</taxon>
        <taxon>Pseudomonadati</taxon>
        <taxon>Bacteroidota</taxon>
        <taxon>Cytophagia</taxon>
        <taxon>Cytophagales</taxon>
        <taxon>Cytophagaceae</taxon>
        <taxon>Anditalea</taxon>
    </lineage>
</organism>
<dbReference type="InterPro" id="IPR001789">
    <property type="entry name" value="Sig_transdc_resp-reg_receiver"/>
</dbReference>
<dbReference type="Gene3D" id="3.40.50.2300">
    <property type="match status" value="1"/>
</dbReference>
<evidence type="ECO:0000313" key="4">
    <source>
        <dbReference type="EMBL" id="KEO74394.1"/>
    </source>
</evidence>
<dbReference type="OrthoDB" id="1646880at2"/>
<feature type="domain" description="Response regulatory" evidence="2">
    <location>
        <begin position="3"/>
        <end position="114"/>
    </location>
</feature>
<dbReference type="SMART" id="SM00448">
    <property type="entry name" value="REC"/>
    <property type="match status" value="1"/>
</dbReference>
<dbReference type="Gene3D" id="2.40.50.1020">
    <property type="entry name" value="LytTr DNA-binding domain"/>
    <property type="match status" value="1"/>
</dbReference>
<dbReference type="SMART" id="SM00850">
    <property type="entry name" value="LytTR"/>
    <property type="match status" value="1"/>
</dbReference>
<dbReference type="PROSITE" id="PS50110">
    <property type="entry name" value="RESPONSE_REGULATORY"/>
    <property type="match status" value="1"/>
</dbReference>
<reference evidence="4 5" key="1">
    <citation type="submission" date="2014-04" db="EMBL/GenBank/DDBJ databases">
        <title>Characterization and application of a salt tolerant electro-active bacterium.</title>
        <authorList>
            <person name="Yang L."/>
            <person name="Wei S."/>
            <person name="Tay Q.X.M."/>
        </authorList>
    </citation>
    <scope>NUCLEOTIDE SEQUENCE [LARGE SCALE GENOMIC DNA]</scope>
    <source>
        <strain evidence="4 5">LY1</strain>
    </source>
</reference>
<dbReference type="InterPro" id="IPR011006">
    <property type="entry name" value="CheY-like_superfamily"/>
</dbReference>
<dbReference type="AlphaFoldDB" id="A0A074KZN5"/>
<dbReference type="SUPFAM" id="SSF52172">
    <property type="entry name" value="CheY-like"/>
    <property type="match status" value="1"/>
</dbReference>
<dbReference type="PANTHER" id="PTHR37299">
    <property type="entry name" value="TRANSCRIPTIONAL REGULATOR-RELATED"/>
    <property type="match status" value="1"/>
</dbReference>
<keyword evidence="5" id="KW-1185">Reference proteome</keyword>
<dbReference type="STRING" id="1048983.EL17_06565"/>
<protein>
    <submittedName>
        <fullName evidence="4">LytR family transcriptional regulator</fullName>
    </submittedName>
</protein>
<dbReference type="Proteomes" id="UP000027821">
    <property type="component" value="Unassembled WGS sequence"/>
</dbReference>
<accession>A0A074KZN5</accession>
<keyword evidence="1" id="KW-0597">Phosphoprotein</keyword>
<feature type="domain" description="HTH LytTR-type" evidence="3">
    <location>
        <begin position="139"/>
        <end position="243"/>
    </location>
</feature>
<dbReference type="Pfam" id="PF00072">
    <property type="entry name" value="Response_reg"/>
    <property type="match status" value="1"/>
</dbReference>
<dbReference type="EMBL" id="JMIH01000015">
    <property type="protein sequence ID" value="KEO74394.1"/>
    <property type="molecule type" value="Genomic_DNA"/>
</dbReference>
<evidence type="ECO:0000313" key="5">
    <source>
        <dbReference type="Proteomes" id="UP000027821"/>
    </source>
</evidence>
<dbReference type="InterPro" id="IPR007492">
    <property type="entry name" value="LytTR_DNA-bd_dom"/>
</dbReference>
<dbReference type="GO" id="GO:0003677">
    <property type="term" value="F:DNA binding"/>
    <property type="evidence" value="ECO:0007669"/>
    <property type="project" value="InterPro"/>
</dbReference>
<dbReference type="InterPro" id="IPR046947">
    <property type="entry name" value="LytR-like"/>
</dbReference>
<evidence type="ECO:0000259" key="2">
    <source>
        <dbReference type="PROSITE" id="PS50110"/>
    </source>
</evidence>
<dbReference type="Pfam" id="PF04397">
    <property type="entry name" value="LytTR"/>
    <property type="match status" value="1"/>
</dbReference>
<name>A0A074KZN5_9BACT</name>
<evidence type="ECO:0000256" key="1">
    <source>
        <dbReference type="PROSITE-ProRule" id="PRU00169"/>
    </source>
</evidence>
<dbReference type="PROSITE" id="PS50930">
    <property type="entry name" value="HTH_LYTTR"/>
    <property type="match status" value="1"/>
</dbReference>
<dbReference type="RefSeq" id="WP_035072341.1">
    <property type="nucleotide sequence ID" value="NZ_JMIH01000015.1"/>
</dbReference>
<proteinExistence type="predicted"/>
<dbReference type="PANTHER" id="PTHR37299:SF1">
    <property type="entry name" value="STAGE 0 SPORULATION PROTEIN A HOMOLOG"/>
    <property type="match status" value="1"/>
</dbReference>
<evidence type="ECO:0000259" key="3">
    <source>
        <dbReference type="PROSITE" id="PS50930"/>
    </source>
</evidence>
<dbReference type="eggNOG" id="COG3279">
    <property type="taxonomic scope" value="Bacteria"/>
</dbReference>
<comment type="caution">
    <text evidence="4">The sequence shown here is derived from an EMBL/GenBank/DDBJ whole genome shotgun (WGS) entry which is preliminary data.</text>
</comment>
<feature type="modified residue" description="4-aspartylphosphate" evidence="1">
    <location>
        <position position="54"/>
    </location>
</feature>
<dbReference type="GO" id="GO:0000156">
    <property type="term" value="F:phosphorelay response regulator activity"/>
    <property type="evidence" value="ECO:0007669"/>
    <property type="project" value="InterPro"/>
</dbReference>
<sequence>MIKAVLIDDEPLAIAILQEYLSGYPDIEIVAISHDGFSGFKAIQEYKPELIFLDVQMPKISGFEMLELLENPPGVIFTTAFDEYAIQAFDKHAVDYLLKPFSPERFDKALQKFRLQLPEERKHAYQNLSTTGAKSVHRVVVKTGNSIRIISLQDIVYIEASDDYVIFYTASEKFIKTQTLKSLERGLDEKLFVRIHRSYIVQLQQIAKIERYEKDGHVVILKNGKRLPVSKTGYPKLKASLSF</sequence>